<comment type="caution">
    <text evidence="2">The sequence shown here is derived from an EMBL/GenBank/DDBJ whole genome shotgun (WGS) entry which is preliminary data.</text>
</comment>
<sequence length="171" mass="18959">MKHSIYFLLFLIAPFVSIAQEKNIIKQQATIVAKATKAQDYATVIKYTHPSLIKMVGGNDAMMKLLTTTMKTVAEQGITIDSVSLGQPGDIFKAGNELHCLLPQDVIMRFGADKKIVAKGYLIAISKDDGINWSFLNLTEELNNQTITTLLPNFNQNLKLPTDSKMEVLDN</sequence>
<keyword evidence="1" id="KW-0732">Signal</keyword>
<organism evidence="2 3">
    <name type="scientific">Paradesertivirga mongoliensis</name>
    <dbReference type="NCBI Taxonomy" id="2100740"/>
    <lineage>
        <taxon>Bacteria</taxon>
        <taxon>Pseudomonadati</taxon>
        <taxon>Bacteroidota</taxon>
        <taxon>Sphingobacteriia</taxon>
        <taxon>Sphingobacteriales</taxon>
        <taxon>Sphingobacteriaceae</taxon>
        <taxon>Paradesertivirga</taxon>
    </lineage>
</organism>
<dbReference type="Proteomes" id="UP001597387">
    <property type="component" value="Unassembled WGS sequence"/>
</dbReference>
<name>A0ABW4ZJT5_9SPHI</name>
<evidence type="ECO:0000256" key="1">
    <source>
        <dbReference type="SAM" id="SignalP"/>
    </source>
</evidence>
<reference evidence="3" key="1">
    <citation type="journal article" date="2019" name="Int. J. Syst. Evol. Microbiol.">
        <title>The Global Catalogue of Microorganisms (GCM) 10K type strain sequencing project: providing services to taxonomists for standard genome sequencing and annotation.</title>
        <authorList>
            <consortium name="The Broad Institute Genomics Platform"/>
            <consortium name="The Broad Institute Genome Sequencing Center for Infectious Disease"/>
            <person name="Wu L."/>
            <person name="Ma J."/>
        </authorList>
    </citation>
    <scope>NUCLEOTIDE SEQUENCE [LARGE SCALE GENOMIC DNA]</scope>
    <source>
        <strain evidence="3">KCTC 42217</strain>
    </source>
</reference>
<gene>
    <name evidence="2" type="ORF">ACFSJU_07855</name>
</gene>
<dbReference type="EMBL" id="JBHUHZ010000001">
    <property type="protein sequence ID" value="MFD2162304.1"/>
    <property type="molecule type" value="Genomic_DNA"/>
</dbReference>
<keyword evidence="3" id="KW-1185">Reference proteome</keyword>
<accession>A0ABW4ZJT5</accession>
<feature type="signal peptide" evidence="1">
    <location>
        <begin position="1"/>
        <end position="19"/>
    </location>
</feature>
<proteinExistence type="predicted"/>
<evidence type="ECO:0000313" key="2">
    <source>
        <dbReference type="EMBL" id="MFD2162304.1"/>
    </source>
</evidence>
<evidence type="ECO:0000313" key="3">
    <source>
        <dbReference type="Proteomes" id="UP001597387"/>
    </source>
</evidence>
<protein>
    <submittedName>
        <fullName evidence="2">Uncharacterized protein</fullName>
    </submittedName>
</protein>
<dbReference type="RefSeq" id="WP_255903883.1">
    <property type="nucleotide sequence ID" value="NZ_JAFMZO010000003.1"/>
</dbReference>
<feature type="chain" id="PRO_5045182955" evidence="1">
    <location>
        <begin position="20"/>
        <end position="171"/>
    </location>
</feature>